<dbReference type="PANTHER" id="PTHR20991:SF0">
    <property type="entry name" value="PROTEIN PTHB1"/>
    <property type="match status" value="1"/>
</dbReference>
<feature type="compositionally biased region" description="Acidic residues" evidence="2">
    <location>
        <begin position="384"/>
        <end position="393"/>
    </location>
</feature>
<dbReference type="InterPro" id="IPR055362">
    <property type="entry name" value="PTHB1_pf_dom"/>
</dbReference>
<feature type="region of interest" description="Disordered" evidence="2">
    <location>
        <begin position="384"/>
        <end position="411"/>
    </location>
</feature>
<gene>
    <name evidence="5" type="ORF">DME_LOCUS8338</name>
</gene>
<organism evidence="6 8">
    <name type="scientific">Dracunculus medinensis</name>
    <name type="common">Guinea worm</name>
    <dbReference type="NCBI Taxonomy" id="318479"/>
    <lineage>
        <taxon>Eukaryota</taxon>
        <taxon>Metazoa</taxon>
        <taxon>Ecdysozoa</taxon>
        <taxon>Nematoda</taxon>
        <taxon>Chromadorea</taxon>
        <taxon>Rhabditida</taxon>
        <taxon>Spirurina</taxon>
        <taxon>Dracunculoidea</taxon>
        <taxon>Dracunculidae</taxon>
        <taxon>Dracunculus</taxon>
    </lineage>
</organism>
<dbReference type="WBParaSite" id="DME_0000445501-mRNA-1">
    <property type="protein sequence ID" value="DME_0000445501-mRNA-1"/>
    <property type="gene ID" value="DME_0000445501"/>
</dbReference>
<dbReference type="OrthoDB" id="10262646at2759"/>
<dbReference type="Pfam" id="PF23337">
    <property type="entry name" value="PTHB1_pf"/>
    <property type="match status" value="1"/>
</dbReference>
<dbReference type="InterPro" id="IPR055363">
    <property type="entry name" value="PTHB1_hp_dom"/>
</dbReference>
<evidence type="ECO:0000259" key="3">
    <source>
        <dbReference type="Pfam" id="PF23337"/>
    </source>
</evidence>
<dbReference type="AlphaFoldDB" id="A0A0N4UB90"/>
<dbReference type="Proteomes" id="UP000038040">
    <property type="component" value="Unplaced"/>
</dbReference>
<evidence type="ECO:0000256" key="2">
    <source>
        <dbReference type="SAM" id="MobiDB-lite"/>
    </source>
</evidence>
<evidence type="ECO:0000313" key="8">
    <source>
        <dbReference type="WBParaSite" id="DME_0000445501-mRNA-1"/>
    </source>
</evidence>
<dbReference type="Pfam" id="PF23338">
    <property type="entry name" value="PTHB1_hp"/>
    <property type="match status" value="1"/>
</dbReference>
<proteinExistence type="predicted"/>
<keyword evidence="1" id="KW-0175">Coiled coil</keyword>
<feature type="domain" description="PTHB1 platform" evidence="3">
    <location>
        <begin position="117"/>
        <end position="212"/>
    </location>
</feature>
<dbReference type="Proteomes" id="UP000274756">
    <property type="component" value="Unassembled WGS sequence"/>
</dbReference>
<feature type="coiled-coil region" evidence="1">
    <location>
        <begin position="230"/>
        <end position="257"/>
    </location>
</feature>
<dbReference type="PANTHER" id="PTHR20991">
    <property type="entry name" value="PARATHYROID HORMONE-RESPONSIVE B1 GENE"/>
    <property type="match status" value="1"/>
</dbReference>
<dbReference type="EMBL" id="UYYG01001167">
    <property type="protein sequence ID" value="VDN58365.1"/>
    <property type="molecule type" value="Genomic_DNA"/>
</dbReference>
<dbReference type="InterPro" id="IPR026511">
    <property type="entry name" value="PTHB1"/>
</dbReference>
<evidence type="ECO:0000256" key="1">
    <source>
        <dbReference type="SAM" id="Coils"/>
    </source>
</evidence>
<accession>A0A0N4UB90</accession>
<dbReference type="GO" id="GO:0034464">
    <property type="term" value="C:BBSome"/>
    <property type="evidence" value="ECO:0007669"/>
    <property type="project" value="InterPro"/>
</dbReference>
<evidence type="ECO:0000313" key="6">
    <source>
        <dbReference type="Proteomes" id="UP000038040"/>
    </source>
</evidence>
<dbReference type="GO" id="GO:0060271">
    <property type="term" value="P:cilium assembly"/>
    <property type="evidence" value="ECO:0007669"/>
    <property type="project" value="TreeGrafter"/>
</dbReference>
<reference evidence="8" key="1">
    <citation type="submission" date="2017-02" db="UniProtKB">
        <authorList>
            <consortium name="WormBaseParasite"/>
        </authorList>
    </citation>
    <scope>IDENTIFICATION</scope>
</reference>
<feature type="domain" description="PTHB1 hairpin" evidence="4">
    <location>
        <begin position="218"/>
        <end position="317"/>
    </location>
</feature>
<dbReference type="GO" id="GO:0016020">
    <property type="term" value="C:membrane"/>
    <property type="evidence" value="ECO:0007669"/>
    <property type="project" value="TreeGrafter"/>
</dbReference>
<keyword evidence="7" id="KW-1185">Reference proteome</keyword>
<name>A0A0N4UB90_DRAME</name>
<evidence type="ECO:0000313" key="5">
    <source>
        <dbReference type="EMBL" id="VDN58365.1"/>
    </source>
</evidence>
<protein>
    <submittedName>
        <fullName evidence="8">PHTB1_C domain-containing protein</fullName>
    </submittedName>
</protein>
<sequence>MKSGDPICTSNALEKEAKQTRIVEYPTGLAQEIAEDIPSLTVNVEIRSERMVKDVRLLCSTQFFVDEKYHSLESLNGTKIIPLIFYTKQEAVTDLRCTFFLTSSSCGEVCNREIKLPLSLMCRTVSTQRNALFKLTLESTMDNILSISDLFPEFEAESQTSIGFKPFLSDSVISIFISPKTKRYRIQSDSLDWLYLYADEIVSRLTSQQPNMNFSCALPIDQILQKLHNFIELQKRSNSEEKELERLAAQIRGAQSAILIKIKNQRPTSISHLEAFYRITHSQMLNMIDKSMETESELNLAAKSLSASLNLLNFLANVNGNAMAIDGKVTHGPYQEIAERIKWILAMITRSEIVSDISPAELKSMIRIQCERSAARMENIDEEIEDNESENEDIGINPCVSGSLPYTKNNE</sequence>
<evidence type="ECO:0000313" key="7">
    <source>
        <dbReference type="Proteomes" id="UP000274756"/>
    </source>
</evidence>
<evidence type="ECO:0000259" key="4">
    <source>
        <dbReference type="Pfam" id="PF23338"/>
    </source>
</evidence>
<reference evidence="5 7" key="2">
    <citation type="submission" date="2018-11" db="EMBL/GenBank/DDBJ databases">
        <authorList>
            <consortium name="Pathogen Informatics"/>
        </authorList>
    </citation>
    <scope>NUCLEOTIDE SEQUENCE [LARGE SCALE GENOMIC DNA]</scope>
</reference>
<dbReference type="STRING" id="318479.A0A0N4UB90"/>